<evidence type="ECO:0000256" key="11">
    <source>
        <dbReference type="SAM" id="Phobius"/>
    </source>
</evidence>
<protein>
    <recommendedName>
        <fullName evidence="14">Sulfate transporter CysZ</fullName>
    </recommendedName>
</protein>
<feature type="transmembrane region" description="Helical" evidence="11">
    <location>
        <begin position="201"/>
        <end position="234"/>
    </location>
</feature>
<dbReference type="Proteomes" id="UP000031631">
    <property type="component" value="Chromosome"/>
</dbReference>
<dbReference type="KEGG" id="tbn:TBH_C0852"/>
<keyword evidence="3" id="KW-1003">Cell membrane</keyword>
<reference evidence="12 13" key="1">
    <citation type="journal article" date="2014" name="PLoS ONE">
        <title>Physiological and genomic features of a novel sulfur-oxidizing gammaproteobacterium belonging to a previously uncultivated symbiotic lineage isolated from a hydrothermal vent.</title>
        <authorList>
            <person name="Nunoura T."/>
            <person name="Takaki Y."/>
            <person name="Kazama H."/>
            <person name="Kakuta J."/>
            <person name="Shimamura S."/>
            <person name="Makita H."/>
            <person name="Hirai M."/>
            <person name="Miyazaki M."/>
            <person name="Takai K."/>
        </authorList>
    </citation>
    <scope>NUCLEOTIDE SEQUENCE [LARGE SCALE GENOMIC DNA]</scope>
    <source>
        <strain evidence="12 13">Hiromi1</strain>
    </source>
</reference>
<name>A0A7U6GHL3_9GAMM</name>
<accession>A0A7U6GHL3</accession>
<evidence type="ECO:0000256" key="5">
    <source>
        <dbReference type="ARBA" id="ARBA00022605"/>
    </source>
</evidence>
<proteinExistence type="predicted"/>
<comment type="subcellular location">
    <subcellularLocation>
        <location evidence="1">Membrane</location>
        <topology evidence="1">Multi-pass membrane protein</topology>
    </subcellularLocation>
</comment>
<dbReference type="PANTHER" id="PTHR37468:SF1">
    <property type="entry name" value="SULFATE TRANSPORTER CYSZ"/>
    <property type="match status" value="1"/>
</dbReference>
<feature type="transmembrane region" description="Helical" evidence="11">
    <location>
        <begin position="26"/>
        <end position="49"/>
    </location>
</feature>
<dbReference type="GO" id="GO:0005886">
    <property type="term" value="C:plasma membrane"/>
    <property type="evidence" value="ECO:0007669"/>
    <property type="project" value="TreeGrafter"/>
</dbReference>
<evidence type="ECO:0000256" key="8">
    <source>
        <dbReference type="ARBA" id="ARBA00023032"/>
    </source>
</evidence>
<evidence type="ECO:0000256" key="2">
    <source>
        <dbReference type="ARBA" id="ARBA00022448"/>
    </source>
</evidence>
<dbReference type="AlphaFoldDB" id="A0A7U6GHL3"/>
<evidence type="ECO:0000256" key="10">
    <source>
        <dbReference type="ARBA" id="ARBA00023192"/>
    </source>
</evidence>
<keyword evidence="13" id="KW-1185">Reference proteome</keyword>
<evidence type="ECO:0000256" key="1">
    <source>
        <dbReference type="ARBA" id="ARBA00004141"/>
    </source>
</evidence>
<dbReference type="NCBIfam" id="NF003433">
    <property type="entry name" value="PRK04949.1"/>
    <property type="match status" value="1"/>
</dbReference>
<evidence type="ECO:0000256" key="4">
    <source>
        <dbReference type="ARBA" id="ARBA00022519"/>
    </source>
</evidence>
<keyword evidence="2" id="KW-0813">Transport</keyword>
<sequence length="240" mass="27122">MTALIAAFLMPFRGLGLLLRPGLRRYVAMPLLINILIFSLTAWIGSVYFQEFIDWALPADSWMSYLEWLLWPLFALTYLVIAFYSFTLVANLIASPFNGILAAQVEKQITGRLPEDHSGSILAEILPAISGELGKIWYFLLRAIPVLILMIIPGLNAIGSVLWLLLGFWFLSIEYVDYPMGNHHIRPAEQRRILRQRPFQTWAFGAGANLLMMIPVINFAAMPASVAGATLWWVRTKPDQ</sequence>
<dbReference type="OrthoDB" id="5292355at2"/>
<evidence type="ECO:0000256" key="9">
    <source>
        <dbReference type="ARBA" id="ARBA00023136"/>
    </source>
</evidence>
<dbReference type="InterPro" id="IPR059112">
    <property type="entry name" value="CysZ/EI24"/>
</dbReference>
<evidence type="ECO:0000313" key="12">
    <source>
        <dbReference type="EMBL" id="BAO43786.1"/>
    </source>
</evidence>
<feature type="transmembrane region" description="Helical" evidence="11">
    <location>
        <begin position="136"/>
        <end position="155"/>
    </location>
</feature>
<dbReference type="Pfam" id="PF07264">
    <property type="entry name" value="EI24"/>
    <property type="match status" value="1"/>
</dbReference>
<keyword evidence="7 11" id="KW-1133">Transmembrane helix</keyword>
<keyword evidence="4" id="KW-0997">Cell inner membrane</keyword>
<evidence type="ECO:0008006" key="14">
    <source>
        <dbReference type="Google" id="ProtNLM"/>
    </source>
</evidence>
<organism evidence="12 13">
    <name type="scientific">Thiolapillus brandeum</name>
    <dbReference type="NCBI Taxonomy" id="1076588"/>
    <lineage>
        <taxon>Bacteria</taxon>
        <taxon>Pseudomonadati</taxon>
        <taxon>Pseudomonadota</taxon>
        <taxon>Gammaproteobacteria</taxon>
        <taxon>Chromatiales</taxon>
        <taxon>Sedimenticolaceae</taxon>
        <taxon>Thiolapillus</taxon>
    </lineage>
</organism>
<feature type="transmembrane region" description="Helical" evidence="11">
    <location>
        <begin position="69"/>
        <end position="94"/>
    </location>
</feature>
<evidence type="ECO:0000313" key="13">
    <source>
        <dbReference type="Proteomes" id="UP000031631"/>
    </source>
</evidence>
<dbReference type="GO" id="GO:0009675">
    <property type="term" value="F:high-affinity sulfate:proton symporter activity"/>
    <property type="evidence" value="ECO:0007669"/>
    <property type="project" value="TreeGrafter"/>
</dbReference>
<keyword evidence="10" id="KW-0198">Cysteine biosynthesis</keyword>
<keyword evidence="5" id="KW-0028">Amino-acid biosynthesis</keyword>
<evidence type="ECO:0000256" key="3">
    <source>
        <dbReference type="ARBA" id="ARBA00022475"/>
    </source>
</evidence>
<evidence type="ECO:0000256" key="6">
    <source>
        <dbReference type="ARBA" id="ARBA00022692"/>
    </source>
</evidence>
<dbReference type="EMBL" id="AP012273">
    <property type="protein sequence ID" value="BAO43786.1"/>
    <property type="molecule type" value="Genomic_DNA"/>
</dbReference>
<keyword evidence="6 11" id="KW-0812">Transmembrane</keyword>
<gene>
    <name evidence="12" type="ORF">TBH_C0852</name>
</gene>
<dbReference type="GO" id="GO:0019344">
    <property type="term" value="P:cysteine biosynthetic process"/>
    <property type="evidence" value="ECO:0007669"/>
    <property type="project" value="UniProtKB-KW"/>
</dbReference>
<evidence type="ECO:0000256" key="7">
    <source>
        <dbReference type="ARBA" id="ARBA00022989"/>
    </source>
</evidence>
<dbReference type="InterPro" id="IPR050480">
    <property type="entry name" value="CysZ-like"/>
</dbReference>
<keyword evidence="8" id="KW-0764">Sulfate transport</keyword>
<keyword evidence="9 11" id="KW-0472">Membrane</keyword>
<dbReference type="GO" id="GO:0000103">
    <property type="term" value="P:sulfate assimilation"/>
    <property type="evidence" value="ECO:0007669"/>
    <property type="project" value="TreeGrafter"/>
</dbReference>
<dbReference type="PANTHER" id="PTHR37468">
    <property type="entry name" value="SULFATE TRANSPORTER CYSZ"/>
    <property type="match status" value="1"/>
</dbReference>
<dbReference type="RefSeq" id="WP_052469872.1">
    <property type="nucleotide sequence ID" value="NZ_AP012273.1"/>
</dbReference>